<dbReference type="RefSeq" id="WP_008454015.1">
    <property type="nucleotide sequence ID" value="NZ_AOIJ01000040.1"/>
</dbReference>
<dbReference type="Proteomes" id="UP000011592">
    <property type="component" value="Unassembled WGS sequence"/>
</dbReference>
<dbReference type="PATRIC" id="fig|1230459.4.peg.1213"/>
<organism evidence="2 3">
    <name type="scientific">Natrinema gari JCM 14663</name>
    <dbReference type="NCBI Taxonomy" id="1230459"/>
    <lineage>
        <taxon>Archaea</taxon>
        <taxon>Methanobacteriati</taxon>
        <taxon>Methanobacteriota</taxon>
        <taxon>Stenosarchaea group</taxon>
        <taxon>Halobacteria</taxon>
        <taxon>Halobacteriales</taxon>
        <taxon>Natrialbaceae</taxon>
        <taxon>Natrinema</taxon>
    </lineage>
</organism>
<accession>L9Z611</accession>
<evidence type="ECO:0000313" key="2">
    <source>
        <dbReference type="EMBL" id="ELY81935.1"/>
    </source>
</evidence>
<evidence type="ECO:0000256" key="1">
    <source>
        <dbReference type="SAM" id="MobiDB-lite"/>
    </source>
</evidence>
<feature type="compositionally biased region" description="Basic and acidic residues" evidence="1">
    <location>
        <begin position="58"/>
        <end position="77"/>
    </location>
</feature>
<feature type="region of interest" description="Disordered" evidence="1">
    <location>
        <begin position="54"/>
        <end position="87"/>
    </location>
</feature>
<name>L9Z611_9EURY</name>
<keyword evidence="3" id="KW-1185">Reference proteome</keyword>
<proteinExistence type="predicted"/>
<evidence type="ECO:0000313" key="3">
    <source>
        <dbReference type="Proteomes" id="UP000011592"/>
    </source>
</evidence>
<dbReference type="AlphaFoldDB" id="L9Z611"/>
<dbReference type="EMBL" id="AOIJ01000040">
    <property type="protein sequence ID" value="ELY81935.1"/>
    <property type="molecule type" value="Genomic_DNA"/>
</dbReference>
<reference evidence="2 3" key="1">
    <citation type="journal article" date="2014" name="PLoS Genet.">
        <title>Phylogenetically driven sequencing of extremely halophilic archaea reveals strategies for static and dynamic osmo-response.</title>
        <authorList>
            <person name="Becker E.A."/>
            <person name="Seitzer P.M."/>
            <person name="Tritt A."/>
            <person name="Larsen D."/>
            <person name="Krusor M."/>
            <person name="Yao A.I."/>
            <person name="Wu D."/>
            <person name="Madern D."/>
            <person name="Eisen J.A."/>
            <person name="Darling A.E."/>
            <person name="Facciotti M.T."/>
        </authorList>
    </citation>
    <scope>NUCLEOTIDE SEQUENCE [LARGE SCALE GENOMIC DNA]</scope>
    <source>
        <strain evidence="2 3">JCM 14663</strain>
    </source>
</reference>
<comment type="caution">
    <text evidence="2">The sequence shown here is derived from an EMBL/GenBank/DDBJ whole genome shotgun (WGS) entry which is preliminary data.</text>
</comment>
<gene>
    <name evidence="2" type="ORF">C486_06036</name>
</gene>
<sequence>MTVFSRPSHDRFIAHTEIDIDQWQLLANGRGLLESSVDRTLRGGVRTLEALDPEAEMGEDKPTRHRTTAESIRDRVHGWTTTRSGDS</sequence>
<protein>
    <submittedName>
        <fullName evidence="2">Uncharacterized protein</fullName>
    </submittedName>
</protein>